<evidence type="ECO:0000256" key="8">
    <source>
        <dbReference type="ARBA" id="ARBA00023125"/>
    </source>
</evidence>
<reference evidence="14" key="1">
    <citation type="journal article" date="2019" name="IScience">
        <title>Narwhal Genome Reveals Long-Term Low Genetic Diversity despite Current Large Abundance Size.</title>
        <authorList>
            <person name="Westbury M.V."/>
            <person name="Petersen B."/>
            <person name="Garde E."/>
            <person name="Heide-Jorgensen M.P."/>
            <person name="Lorenzen E.D."/>
        </authorList>
    </citation>
    <scope>NUCLEOTIDE SEQUENCE [LARGE SCALE GENOMIC DNA]</scope>
</reference>
<dbReference type="PANTHER" id="PTHR24377">
    <property type="entry name" value="IP01015P-RELATED"/>
    <property type="match status" value="1"/>
</dbReference>
<evidence type="ECO:0000256" key="11">
    <source>
        <dbReference type="PROSITE-ProRule" id="PRU00042"/>
    </source>
</evidence>
<dbReference type="GO" id="GO:0003677">
    <property type="term" value="F:DNA binding"/>
    <property type="evidence" value="ECO:0007669"/>
    <property type="project" value="UniProtKB-KW"/>
</dbReference>
<dbReference type="EMBL" id="RWIC01000292">
    <property type="protein sequence ID" value="TKC46005.1"/>
    <property type="molecule type" value="Genomic_DNA"/>
</dbReference>
<evidence type="ECO:0000256" key="6">
    <source>
        <dbReference type="ARBA" id="ARBA00022833"/>
    </source>
</evidence>
<evidence type="ECO:0000256" key="5">
    <source>
        <dbReference type="ARBA" id="ARBA00022771"/>
    </source>
</evidence>
<keyword evidence="6" id="KW-0862">Zinc</keyword>
<evidence type="ECO:0000256" key="10">
    <source>
        <dbReference type="ARBA" id="ARBA00023242"/>
    </source>
</evidence>
<dbReference type="SMART" id="SM00355">
    <property type="entry name" value="ZnF_C2H2"/>
    <property type="match status" value="1"/>
</dbReference>
<organism evidence="13 14">
    <name type="scientific">Monodon monoceros</name>
    <name type="common">Narwhal</name>
    <name type="synonym">Ceratodon monodon</name>
    <dbReference type="NCBI Taxonomy" id="40151"/>
    <lineage>
        <taxon>Eukaryota</taxon>
        <taxon>Metazoa</taxon>
        <taxon>Chordata</taxon>
        <taxon>Craniata</taxon>
        <taxon>Vertebrata</taxon>
        <taxon>Euteleostomi</taxon>
        <taxon>Mammalia</taxon>
        <taxon>Eutheria</taxon>
        <taxon>Laurasiatheria</taxon>
        <taxon>Artiodactyla</taxon>
        <taxon>Whippomorpha</taxon>
        <taxon>Cetacea</taxon>
        <taxon>Odontoceti</taxon>
        <taxon>Monodontidae</taxon>
        <taxon>Monodon</taxon>
    </lineage>
</organism>
<evidence type="ECO:0000256" key="3">
    <source>
        <dbReference type="ARBA" id="ARBA00022723"/>
    </source>
</evidence>
<keyword evidence="5 11" id="KW-0863">Zinc-finger</keyword>
<evidence type="ECO:0000256" key="7">
    <source>
        <dbReference type="ARBA" id="ARBA00023015"/>
    </source>
</evidence>
<evidence type="ECO:0000256" key="2">
    <source>
        <dbReference type="ARBA" id="ARBA00006991"/>
    </source>
</evidence>
<keyword evidence="4" id="KW-0677">Repeat</keyword>
<dbReference type="PROSITE" id="PS50157">
    <property type="entry name" value="ZINC_FINGER_C2H2_2"/>
    <property type="match status" value="2"/>
</dbReference>
<keyword evidence="9" id="KW-0804">Transcription</keyword>
<dbReference type="GO" id="GO:0042802">
    <property type="term" value="F:identical protein binding"/>
    <property type="evidence" value="ECO:0007669"/>
    <property type="project" value="UniProtKB-ARBA"/>
</dbReference>
<dbReference type="PROSITE" id="PS00028">
    <property type="entry name" value="ZINC_FINGER_C2H2_1"/>
    <property type="match status" value="1"/>
</dbReference>
<dbReference type="GO" id="GO:0005634">
    <property type="term" value="C:nucleus"/>
    <property type="evidence" value="ECO:0007669"/>
    <property type="project" value="UniProtKB-SubCell"/>
</dbReference>
<evidence type="ECO:0000256" key="9">
    <source>
        <dbReference type="ARBA" id="ARBA00023163"/>
    </source>
</evidence>
<comment type="caution">
    <text evidence="13">The sequence shown here is derived from an EMBL/GenBank/DDBJ whole genome shotgun (WGS) entry which is preliminary data.</text>
</comment>
<dbReference type="InterPro" id="IPR013087">
    <property type="entry name" value="Znf_C2H2_type"/>
</dbReference>
<dbReference type="InterPro" id="IPR036236">
    <property type="entry name" value="Znf_C2H2_sf"/>
</dbReference>
<dbReference type="GO" id="GO:0008270">
    <property type="term" value="F:zinc ion binding"/>
    <property type="evidence" value="ECO:0007669"/>
    <property type="project" value="UniProtKB-KW"/>
</dbReference>
<gene>
    <name evidence="13" type="ORF">EI555_012547</name>
</gene>
<keyword evidence="3" id="KW-0479">Metal-binding</keyword>
<evidence type="ECO:0000259" key="12">
    <source>
        <dbReference type="PROSITE" id="PS50157"/>
    </source>
</evidence>
<dbReference type="AlphaFoldDB" id="A0A4U1F928"/>
<evidence type="ECO:0000256" key="4">
    <source>
        <dbReference type="ARBA" id="ARBA00022737"/>
    </source>
</evidence>
<accession>A0A4U1F928</accession>
<dbReference type="FunFam" id="3.30.160.60:FF:000508">
    <property type="entry name" value="Myeloid zinc finger 1"/>
    <property type="match status" value="1"/>
</dbReference>
<dbReference type="SUPFAM" id="SSF57667">
    <property type="entry name" value="beta-beta-alpha zinc fingers"/>
    <property type="match status" value="2"/>
</dbReference>
<feature type="domain" description="C2H2-type" evidence="12">
    <location>
        <begin position="29"/>
        <end position="56"/>
    </location>
</feature>
<name>A0A4U1F928_MONMO</name>
<evidence type="ECO:0000313" key="13">
    <source>
        <dbReference type="EMBL" id="TKC46005.1"/>
    </source>
</evidence>
<protein>
    <recommendedName>
        <fullName evidence="12">C2H2-type domain-containing protein</fullName>
    </recommendedName>
</protein>
<evidence type="ECO:0000313" key="14">
    <source>
        <dbReference type="Proteomes" id="UP000308365"/>
    </source>
</evidence>
<evidence type="ECO:0000256" key="1">
    <source>
        <dbReference type="ARBA" id="ARBA00004123"/>
    </source>
</evidence>
<dbReference type="Proteomes" id="UP000308365">
    <property type="component" value="Unassembled WGS sequence"/>
</dbReference>
<dbReference type="FunFam" id="3.30.160.60:FF:001498">
    <property type="entry name" value="Zinc finger protein 404"/>
    <property type="match status" value="1"/>
</dbReference>
<sequence length="230" mass="25434">MSAVNVERPSSDNLLLLSIIGTLTGENPFACKDCGKAFCYRLNLSQHMKIHTGEKPYEYSERAKAFSPKLHLTEHRWIHIGERPYEFSKCGMSFTYCVLSNIVGSTLIIQEESVSLRHEIKPPAHLPHPPPPAMGLASRATHFILGSSRKDGLSSHLFPRREEACSRPQRHCQPTLHPSGSQHLRFCGFTWVPGGATDVHPTEGGSMGAGDTVQSPQHPELLVFIADCGR</sequence>
<feature type="domain" description="C2H2-type" evidence="12">
    <location>
        <begin position="57"/>
        <end position="84"/>
    </location>
</feature>
<keyword evidence="8" id="KW-0238">DNA-binding</keyword>
<comment type="subcellular location">
    <subcellularLocation>
        <location evidence="1">Nucleus</location>
    </subcellularLocation>
</comment>
<dbReference type="InterPro" id="IPR050826">
    <property type="entry name" value="Krueppel_C2H2_ZnFinger"/>
</dbReference>
<dbReference type="Gene3D" id="3.30.160.60">
    <property type="entry name" value="Classic Zinc Finger"/>
    <property type="match status" value="2"/>
</dbReference>
<keyword evidence="7" id="KW-0805">Transcription regulation</keyword>
<proteinExistence type="inferred from homology"/>
<comment type="similarity">
    <text evidence="2">Belongs to the krueppel C2H2-type zinc-finger protein family.</text>
</comment>
<keyword evidence="10" id="KW-0539">Nucleus</keyword>